<keyword evidence="2" id="KW-1185">Reference proteome</keyword>
<name>A0A370FL26_9BURK</name>
<dbReference type="InterPro" id="IPR021733">
    <property type="entry name" value="DUF3304"/>
</dbReference>
<dbReference type="EMBL" id="QQAV01000001">
    <property type="protein sequence ID" value="RDI28387.1"/>
    <property type="molecule type" value="Genomic_DNA"/>
</dbReference>
<proteinExistence type="predicted"/>
<organism evidence="1 2">
    <name type="scientific">Pseudacidovorax intermedius</name>
    <dbReference type="NCBI Taxonomy" id="433924"/>
    <lineage>
        <taxon>Bacteria</taxon>
        <taxon>Pseudomonadati</taxon>
        <taxon>Pseudomonadota</taxon>
        <taxon>Betaproteobacteria</taxon>
        <taxon>Burkholderiales</taxon>
        <taxon>Comamonadaceae</taxon>
        <taxon>Pseudacidovorax</taxon>
    </lineage>
</organism>
<dbReference type="AlphaFoldDB" id="A0A370FL26"/>
<comment type="caution">
    <text evidence="1">The sequence shown here is derived from an EMBL/GenBank/DDBJ whole genome shotgun (WGS) entry which is preliminary data.</text>
</comment>
<gene>
    <name evidence="1" type="ORF">DFR41_101140</name>
</gene>
<protein>
    <submittedName>
        <fullName evidence="1">Uncharacterized protein DUF3304</fullName>
    </submittedName>
</protein>
<reference evidence="1 2" key="1">
    <citation type="submission" date="2018-07" db="EMBL/GenBank/DDBJ databases">
        <title>Genomic Encyclopedia of Type Strains, Phase IV (KMG-IV): sequencing the most valuable type-strain genomes for metagenomic binning, comparative biology and taxonomic classification.</title>
        <authorList>
            <person name="Goeker M."/>
        </authorList>
    </citation>
    <scope>NUCLEOTIDE SEQUENCE [LARGE SCALE GENOMIC DNA]</scope>
    <source>
        <strain evidence="1 2">DSM 21352</strain>
    </source>
</reference>
<dbReference type="Pfam" id="PF11745">
    <property type="entry name" value="DUF3304"/>
    <property type="match status" value="1"/>
</dbReference>
<dbReference type="Proteomes" id="UP000255265">
    <property type="component" value="Unassembled WGS sequence"/>
</dbReference>
<sequence>MVLSWRMTWHLRACLVAFSASSRTGPSPALLSEWGSDEPRARGVFRRLASLLFYCDGDLLRMAIEVRVRRLIATAWVLATVGLLTGCQSLVPQARTEYSAGITGYNFTSEGVQSFYVQGMRGSNLPPYGGGGATSCCVQLPWQWTPDLKVKVDWTIGHYTRPWEQRKDMSIEQERACCWTQRTLSKVVPIQPYEAEGGRLQVLFLPNDEIEVWVSMWALGAPQHPSRRTYPTRPSQSD</sequence>
<evidence type="ECO:0000313" key="1">
    <source>
        <dbReference type="EMBL" id="RDI28387.1"/>
    </source>
</evidence>
<accession>A0A370FL26</accession>
<evidence type="ECO:0000313" key="2">
    <source>
        <dbReference type="Proteomes" id="UP000255265"/>
    </source>
</evidence>